<evidence type="ECO:0000256" key="5">
    <source>
        <dbReference type="ARBA" id="ARBA00022531"/>
    </source>
</evidence>
<keyword evidence="4" id="KW-0150">Chloroplast</keyword>
<feature type="binding site" description="axial binding residue" evidence="8">
    <location>
        <position position="151"/>
    </location>
    <ligand>
        <name>chlorophyll b</name>
        <dbReference type="ChEBI" id="CHEBI:61721"/>
        <label>1</label>
    </ligand>
    <ligandPart>
        <name>Mg</name>
        <dbReference type="ChEBI" id="CHEBI:25107"/>
    </ligandPart>
</feature>
<proteinExistence type="inferred from homology"/>
<feature type="binding site" evidence="8">
    <location>
        <position position="201"/>
    </location>
    <ligand>
        <name>chlorophyll a</name>
        <dbReference type="ChEBI" id="CHEBI:58416"/>
        <label>1</label>
    </ligand>
</feature>
<dbReference type="GO" id="GO:0009507">
    <property type="term" value="C:chloroplast"/>
    <property type="evidence" value="ECO:0007669"/>
    <property type="project" value="UniProtKB-SubCell"/>
</dbReference>
<dbReference type="PANTHER" id="PTHR21649">
    <property type="entry name" value="CHLOROPHYLL A/B BINDING PROTEIN"/>
    <property type="match status" value="1"/>
</dbReference>
<feature type="binding site" evidence="8">
    <location>
        <position position="83"/>
    </location>
    <ligand>
        <name>chlorophyll a</name>
        <dbReference type="ChEBI" id="CHEBI:58416"/>
        <label>1</label>
    </ligand>
</feature>
<comment type="subcellular location">
    <subcellularLocation>
        <location evidence="2">Plastid</location>
        <location evidence="2">Chloroplast</location>
    </subcellularLocation>
</comment>
<feature type="binding site" evidence="8">
    <location>
        <position position="203"/>
    </location>
    <ligand>
        <name>chlorophyll a</name>
        <dbReference type="ChEBI" id="CHEBI:58416"/>
        <label>1</label>
    </ligand>
</feature>
<reference evidence="10" key="1">
    <citation type="submission" date="2021-01" db="EMBL/GenBank/DDBJ databases">
        <authorList>
            <person name="Corre E."/>
            <person name="Pelletier E."/>
            <person name="Niang G."/>
            <person name="Scheremetjew M."/>
            <person name="Finn R."/>
            <person name="Kale V."/>
            <person name="Holt S."/>
            <person name="Cochrane G."/>
            <person name="Meng A."/>
            <person name="Brown T."/>
            <person name="Cohen L."/>
        </authorList>
    </citation>
    <scope>NUCLEOTIDE SEQUENCE</scope>
    <source>
        <strain evidence="10">CCMP1452</strain>
    </source>
</reference>
<dbReference type="InterPro" id="IPR001344">
    <property type="entry name" value="Chloro_AB-bd_pln"/>
</dbReference>
<evidence type="ECO:0000256" key="9">
    <source>
        <dbReference type="SAM" id="SignalP"/>
    </source>
</evidence>
<organism evidence="10">
    <name type="scientific">Eucampia antarctica</name>
    <dbReference type="NCBI Taxonomy" id="49252"/>
    <lineage>
        <taxon>Eukaryota</taxon>
        <taxon>Sar</taxon>
        <taxon>Stramenopiles</taxon>
        <taxon>Ochrophyta</taxon>
        <taxon>Bacillariophyta</taxon>
        <taxon>Mediophyceae</taxon>
        <taxon>Biddulphiophycidae</taxon>
        <taxon>Hemiaulales</taxon>
        <taxon>Hemiaulaceae</taxon>
        <taxon>Eucampia</taxon>
    </lineage>
</organism>
<dbReference type="GO" id="GO:0016020">
    <property type="term" value="C:membrane"/>
    <property type="evidence" value="ECO:0007669"/>
    <property type="project" value="InterPro"/>
</dbReference>
<evidence type="ECO:0008006" key="11">
    <source>
        <dbReference type="Google" id="ProtNLM"/>
    </source>
</evidence>
<evidence type="ECO:0000256" key="2">
    <source>
        <dbReference type="ARBA" id="ARBA00004229"/>
    </source>
</evidence>
<evidence type="ECO:0000256" key="7">
    <source>
        <dbReference type="ARBA" id="ARBA00023243"/>
    </source>
</evidence>
<dbReference type="InterPro" id="IPR022796">
    <property type="entry name" value="Chloroa_b-bind"/>
</dbReference>
<name>A0A7S2W161_9STRA</name>
<keyword evidence="8" id="KW-0157">Chromophore</keyword>
<protein>
    <recommendedName>
        <fullName evidence="11">Plastid light harvesting protein</fullName>
    </recommendedName>
</protein>
<dbReference type="Pfam" id="PF00504">
    <property type="entry name" value="Chloroa_b-bind"/>
    <property type="match status" value="1"/>
</dbReference>
<feature type="binding site" description="axial binding residue" evidence="8">
    <location>
        <position position="85"/>
    </location>
    <ligand>
        <name>chlorophyll b</name>
        <dbReference type="ChEBI" id="CHEBI:61721"/>
        <label>1</label>
    </ligand>
    <ligandPart>
        <name>Mg</name>
        <dbReference type="ChEBI" id="CHEBI:25107"/>
    </ligandPart>
</feature>
<evidence type="ECO:0000256" key="8">
    <source>
        <dbReference type="PIRSR" id="PIRSR601344-1"/>
    </source>
</evidence>
<dbReference type="EMBL" id="HBHI01007115">
    <property type="protein sequence ID" value="CAD9660174.1"/>
    <property type="molecule type" value="Transcribed_RNA"/>
</dbReference>
<dbReference type="GO" id="GO:0030076">
    <property type="term" value="C:light-harvesting complex"/>
    <property type="evidence" value="ECO:0007669"/>
    <property type="project" value="UniProtKB-KW"/>
</dbReference>
<evidence type="ECO:0000256" key="6">
    <source>
        <dbReference type="ARBA" id="ARBA00022640"/>
    </source>
</evidence>
<comment type="similarity">
    <text evidence="3">Belongs to the fucoxanthin chlorophyll protein family.</text>
</comment>
<keyword evidence="8" id="KW-0148">Chlorophyll</keyword>
<evidence type="ECO:0000256" key="4">
    <source>
        <dbReference type="ARBA" id="ARBA00022528"/>
    </source>
</evidence>
<dbReference type="GO" id="GO:0016168">
    <property type="term" value="F:chlorophyll binding"/>
    <property type="evidence" value="ECO:0007669"/>
    <property type="project" value="UniProtKB-KW"/>
</dbReference>
<keyword evidence="9" id="KW-0732">Signal</keyword>
<keyword evidence="5" id="KW-0602">Photosynthesis</keyword>
<comment type="function">
    <text evidence="1">The light-harvesting complex (LHC) functions as a light receptor, it captures and delivers excitation energy to photosystems with which it is closely associated. Energy is transferred from the carotenoid and chlorophyll C (or B) to chlorophyll A and the photosynthetic reaction centers where it is used to synthesize ATP and reducing power.</text>
</comment>
<dbReference type="AlphaFoldDB" id="A0A7S2W161"/>
<feature type="binding site" evidence="8">
    <location>
        <position position="60"/>
    </location>
    <ligand>
        <name>chlorophyll a</name>
        <dbReference type="ChEBI" id="CHEBI:58416"/>
        <label>1</label>
    </ligand>
</feature>
<keyword evidence="6" id="KW-0934">Plastid</keyword>
<feature type="binding site" evidence="8">
    <location>
        <position position="80"/>
    </location>
    <ligand>
        <name>chlorophyll a</name>
        <dbReference type="ChEBI" id="CHEBI:58416"/>
        <label>1</label>
    </ligand>
</feature>
<feature type="signal peptide" evidence="9">
    <location>
        <begin position="1"/>
        <end position="15"/>
    </location>
</feature>
<dbReference type="GO" id="GO:0009765">
    <property type="term" value="P:photosynthesis, light harvesting"/>
    <property type="evidence" value="ECO:0007669"/>
    <property type="project" value="InterPro"/>
</dbReference>
<evidence type="ECO:0000256" key="3">
    <source>
        <dbReference type="ARBA" id="ARBA00005933"/>
    </source>
</evidence>
<feature type="chain" id="PRO_5030934458" description="Plastid light harvesting protein" evidence="9">
    <location>
        <begin position="16"/>
        <end position="228"/>
    </location>
</feature>
<evidence type="ECO:0000313" key="10">
    <source>
        <dbReference type="EMBL" id="CAD9660174.1"/>
    </source>
</evidence>
<keyword evidence="7" id="KW-0437">Light-harvesting polypeptide</keyword>
<gene>
    <name evidence="10" type="ORF">EANT1437_LOCUS3640</name>
</gene>
<evidence type="ECO:0000256" key="1">
    <source>
        <dbReference type="ARBA" id="ARBA00004022"/>
    </source>
</evidence>
<accession>A0A7S2W161</accession>
<feature type="binding site" evidence="8">
    <location>
        <position position="198"/>
    </location>
    <ligand>
        <name>chlorophyll a</name>
        <dbReference type="ChEBI" id="CHEBI:58416"/>
        <label>1</label>
    </ligand>
</feature>
<dbReference type="Gene3D" id="1.10.3460.10">
    <property type="entry name" value="Chlorophyll a/b binding protein domain"/>
    <property type="match status" value="1"/>
</dbReference>
<dbReference type="SUPFAM" id="SSF103511">
    <property type="entry name" value="Chlorophyll a-b binding protein"/>
    <property type="match status" value="1"/>
</dbReference>
<sequence>MKLAILSTLLAGTAAFAPAVKHGSASTALNAELMEVKQKVPCFGATPLGGEHVFIGENYWDKLTLDYGSADTGAFLQAAELKHGRSAMIATVGFAFHKLGLTFNNISPHTYLSVTKDIKFADLAAMSPVDAVKMIPVEGWGQIFAVITAIEIYELTHRDGEIKTGESIAPGLQSGGLTGDLGWNPLGVTITDRRRLSEIQNGRAAMFAISAWVANECVAGSVPLKLPW</sequence>